<feature type="domain" description="Response regulatory" evidence="6">
    <location>
        <begin position="8"/>
        <end position="123"/>
    </location>
</feature>
<dbReference type="SUPFAM" id="SSF55874">
    <property type="entry name" value="ATPase domain of HSP90 chaperone/DNA topoisomerase II/histidine kinase"/>
    <property type="match status" value="1"/>
</dbReference>
<protein>
    <recommendedName>
        <fullName evidence="2">histidine kinase</fullName>
        <ecNumber evidence="2">2.7.13.3</ecNumber>
    </recommendedName>
</protein>
<dbReference type="PRINTS" id="PR00344">
    <property type="entry name" value="BCTRLSENSOR"/>
</dbReference>
<dbReference type="Pfam" id="PF00072">
    <property type="entry name" value="Response_reg"/>
    <property type="match status" value="1"/>
</dbReference>
<dbReference type="SMART" id="SM00448">
    <property type="entry name" value="REC"/>
    <property type="match status" value="1"/>
</dbReference>
<dbReference type="InterPro" id="IPR004358">
    <property type="entry name" value="Sig_transdc_His_kin-like_C"/>
</dbReference>
<dbReference type="Pfam" id="PF02518">
    <property type="entry name" value="HATPase_c"/>
    <property type="match status" value="1"/>
</dbReference>
<comment type="catalytic activity">
    <reaction evidence="1">
        <text>ATP + protein L-histidine = ADP + protein N-phospho-L-histidine.</text>
        <dbReference type="EC" id="2.7.13.3"/>
    </reaction>
</comment>
<organism evidence="7 8">
    <name type="scientific">Daejeonella rubra</name>
    <dbReference type="NCBI Taxonomy" id="990371"/>
    <lineage>
        <taxon>Bacteria</taxon>
        <taxon>Pseudomonadati</taxon>
        <taxon>Bacteroidota</taxon>
        <taxon>Sphingobacteriia</taxon>
        <taxon>Sphingobacteriales</taxon>
        <taxon>Sphingobacteriaceae</taxon>
        <taxon>Daejeonella</taxon>
    </lineage>
</organism>
<dbReference type="PROSITE" id="PS50109">
    <property type="entry name" value="HIS_KIN"/>
    <property type="match status" value="1"/>
</dbReference>
<dbReference type="Gene3D" id="3.30.565.10">
    <property type="entry name" value="Histidine kinase-like ATPase, C-terminal domain"/>
    <property type="match status" value="1"/>
</dbReference>
<dbReference type="PANTHER" id="PTHR43547">
    <property type="entry name" value="TWO-COMPONENT HISTIDINE KINASE"/>
    <property type="match status" value="1"/>
</dbReference>
<dbReference type="Gene3D" id="3.40.50.2300">
    <property type="match status" value="1"/>
</dbReference>
<accession>A0A1G9RGL3</accession>
<dbReference type="STRING" id="990371.SAMN05421813_10816"/>
<feature type="modified residue" description="4-aspartylphosphate" evidence="4">
    <location>
        <position position="57"/>
    </location>
</feature>
<dbReference type="SUPFAM" id="SSF47384">
    <property type="entry name" value="Homodimeric domain of signal transducing histidine kinase"/>
    <property type="match status" value="1"/>
</dbReference>
<evidence type="ECO:0000313" key="7">
    <source>
        <dbReference type="EMBL" id="SDM22479.1"/>
    </source>
</evidence>
<sequence>MEKQEKIKILYVDDEINNLTGFKASFRMSYNIMIAVNATDALEHLNSHPDIRVIFCDQRMPGKTGVQFFEEIRSRYPKPIRILLTGYTDIDSVIDSINLGNIFRYVKKPWNDGDILAAINEANKFYVSNSLLAVKNEELQRAYNELDKFSYSVTHDMRGPLLSILGAIEAAQDVDDISEIRKMLKLMKNSVLNLDDFIQSIHDYYNLNRGELEIKQIDFKELVDEQTRIFNFTYLVSDVRFKTTISQREVFRGDELSIKLILNNLLSNAFKYQRKENKTKFVDLNILVENGLAVIRVEDNGVGIAENYLGDIFNMFFRASSQEVGSGFGLYNVKAAVTKLNGKITVDSVVNKGTTFKVTIQNK</sequence>
<evidence type="ECO:0000259" key="6">
    <source>
        <dbReference type="PROSITE" id="PS50110"/>
    </source>
</evidence>
<dbReference type="EC" id="2.7.13.3" evidence="2"/>
<dbReference type="SUPFAM" id="SSF52172">
    <property type="entry name" value="CheY-like"/>
    <property type="match status" value="1"/>
</dbReference>
<dbReference type="AlphaFoldDB" id="A0A1G9RGL3"/>
<evidence type="ECO:0000256" key="2">
    <source>
        <dbReference type="ARBA" id="ARBA00012438"/>
    </source>
</evidence>
<dbReference type="InterPro" id="IPR001789">
    <property type="entry name" value="Sig_transdc_resp-reg_receiver"/>
</dbReference>
<dbReference type="PANTHER" id="PTHR43547:SF2">
    <property type="entry name" value="HYBRID SIGNAL TRANSDUCTION HISTIDINE KINASE C"/>
    <property type="match status" value="1"/>
</dbReference>
<dbReference type="Proteomes" id="UP000199226">
    <property type="component" value="Unassembled WGS sequence"/>
</dbReference>
<dbReference type="EMBL" id="FNHH01000008">
    <property type="protein sequence ID" value="SDM22479.1"/>
    <property type="molecule type" value="Genomic_DNA"/>
</dbReference>
<keyword evidence="3 4" id="KW-0597">Phosphoprotein</keyword>
<dbReference type="InterPro" id="IPR036097">
    <property type="entry name" value="HisK_dim/P_sf"/>
</dbReference>
<evidence type="ECO:0000259" key="5">
    <source>
        <dbReference type="PROSITE" id="PS50109"/>
    </source>
</evidence>
<dbReference type="PROSITE" id="PS50110">
    <property type="entry name" value="RESPONSE_REGULATORY"/>
    <property type="match status" value="1"/>
</dbReference>
<dbReference type="InterPro" id="IPR036890">
    <property type="entry name" value="HATPase_C_sf"/>
</dbReference>
<keyword evidence="8" id="KW-1185">Reference proteome</keyword>
<dbReference type="CDD" id="cd17569">
    <property type="entry name" value="REC_HupR-like"/>
    <property type="match status" value="1"/>
</dbReference>
<evidence type="ECO:0000313" key="8">
    <source>
        <dbReference type="Proteomes" id="UP000199226"/>
    </source>
</evidence>
<dbReference type="InterPro" id="IPR005467">
    <property type="entry name" value="His_kinase_dom"/>
</dbReference>
<dbReference type="RefSeq" id="WP_245704469.1">
    <property type="nucleotide sequence ID" value="NZ_FNHH01000008.1"/>
</dbReference>
<dbReference type="InterPro" id="IPR003661">
    <property type="entry name" value="HisK_dim/P_dom"/>
</dbReference>
<dbReference type="Gene3D" id="1.10.287.130">
    <property type="match status" value="1"/>
</dbReference>
<dbReference type="SMART" id="SM00387">
    <property type="entry name" value="HATPase_c"/>
    <property type="match status" value="1"/>
</dbReference>
<dbReference type="InterPro" id="IPR011006">
    <property type="entry name" value="CheY-like_superfamily"/>
</dbReference>
<dbReference type="GO" id="GO:0000155">
    <property type="term" value="F:phosphorelay sensor kinase activity"/>
    <property type="evidence" value="ECO:0007669"/>
    <property type="project" value="InterPro"/>
</dbReference>
<gene>
    <name evidence="7" type="ORF">SAMN05421813_10816</name>
</gene>
<reference evidence="8" key="1">
    <citation type="submission" date="2016-10" db="EMBL/GenBank/DDBJ databases">
        <authorList>
            <person name="Varghese N."/>
            <person name="Submissions S."/>
        </authorList>
    </citation>
    <scope>NUCLEOTIDE SEQUENCE [LARGE SCALE GENOMIC DNA]</scope>
    <source>
        <strain evidence="8">DSM 24536</strain>
    </source>
</reference>
<dbReference type="CDD" id="cd00082">
    <property type="entry name" value="HisKA"/>
    <property type="match status" value="1"/>
</dbReference>
<proteinExistence type="predicted"/>
<evidence type="ECO:0000256" key="1">
    <source>
        <dbReference type="ARBA" id="ARBA00000085"/>
    </source>
</evidence>
<evidence type="ECO:0000256" key="4">
    <source>
        <dbReference type="PROSITE-ProRule" id="PRU00169"/>
    </source>
</evidence>
<name>A0A1G9RGL3_9SPHI</name>
<feature type="domain" description="Histidine kinase" evidence="5">
    <location>
        <begin position="152"/>
        <end position="363"/>
    </location>
</feature>
<dbReference type="InterPro" id="IPR003594">
    <property type="entry name" value="HATPase_dom"/>
</dbReference>
<evidence type="ECO:0000256" key="3">
    <source>
        <dbReference type="ARBA" id="ARBA00022553"/>
    </source>
</evidence>
<dbReference type="SMART" id="SM00388">
    <property type="entry name" value="HisKA"/>
    <property type="match status" value="1"/>
</dbReference>